<evidence type="ECO:0000259" key="1">
    <source>
        <dbReference type="Pfam" id="PF04965"/>
    </source>
</evidence>
<dbReference type="Pfam" id="PF04965">
    <property type="entry name" value="GPW_gp25"/>
    <property type="match status" value="1"/>
</dbReference>
<proteinExistence type="predicted"/>
<dbReference type="EMBL" id="JAFKGL010000024">
    <property type="protein sequence ID" value="MBN9413455.1"/>
    <property type="molecule type" value="Genomic_DNA"/>
</dbReference>
<evidence type="ECO:0000313" key="2">
    <source>
        <dbReference type="EMBL" id="MBN9413455.1"/>
    </source>
</evidence>
<dbReference type="InterPro" id="IPR007048">
    <property type="entry name" value="IraD/Gp25-like"/>
</dbReference>
<reference evidence="2" key="1">
    <citation type="submission" date="2021-02" db="EMBL/GenBank/DDBJ databases">
        <title>Thiocyanate and organic carbon inputs drive convergent selection for specific autotrophic Afipia and Thiobacillus strains within complex microbiomes.</title>
        <authorList>
            <person name="Huddy R.J."/>
            <person name="Sachdeva R."/>
            <person name="Kadzinga F."/>
            <person name="Kantor R.S."/>
            <person name="Harrison S.T.L."/>
            <person name="Banfield J.F."/>
        </authorList>
    </citation>
    <scope>NUCLEOTIDE SEQUENCE</scope>
    <source>
        <strain evidence="2">SCN18_10_11_15_R4_P_38_20</strain>
    </source>
</reference>
<dbReference type="Proteomes" id="UP000664414">
    <property type="component" value="Unassembled WGS sequence"/>
</dbReference>
<dbReference type="InterPro" id="IPR017737">
    <property type="entry name" value="TssE1-like"/>
</dbReference>
<evidence type="ECO:0000313" key="3">
    <source>
        <dbReference type="Proteomes" id="UP000664414"/>
    </source>
</evidence>
<dbReference type="InterPro" id="IPR053176">
    <property type="entry name" value="T6SS_TssE1-like"/>
</dbReference>
<gene>
    <name evidence="2" type="primary">tssE</name>
    <name evidence="2" type="ORF">J0H12_05990</name>
</gene>
<protein>
    <submittedName>
        <fullName evidence="2">Type VI secretion system baseplate subunit TssE</fullName>
    </submittedName>
</protein>
<sequence length="168" mass="19283">MSKRQNLERSTLQTGALAPLFDRLTDLEPHLISEPSSYQILDPTALKDSIQRELEMILNTRPTVLRPPEDGHGEFISDLALPQFFGLRDFSWFDGASDLGRRTIGLEIERVVTYYEPRLRNIRVFVNKHPKDPLSLVAEVTGDLKIGKLLERFTFPITIHNLLQRDES</sequence>
<feature type="domain" description="IraD/Gp25-like" evidence="1">
    <location>
        <begin position="45"/>
        <end position="145"/>
    </location>
</feature>
<dbReference type="AlphaFoldDB" id="A0A8J7TU13"/>
<accession>A0A8J7TU13</accession>
<dbReference type="NCBIfam" id="TIGR03357">
    <property type="entry name" value="VI_zyme"/>
    <property type="match status" value="1"/>
</dbReference>
<organism evidence="2 3">
    <name type="scientific">Candidatus Paracaedimonas acanthamoebae</name>
    <dbReference type="NCBI Taxonomy" id="244581"/>
    <lineage>
        <taxon>Bacteria</taxon>
        <taxon>Pseudomonadati</taxon>
        <taxon>Pseudomonadota</taxon>
        <taxon>Alphaproteobacteria</taxon>
        <taxon>Holosporales</taxon>
        <taxon>Caedimonadaceae</taxon>
        <taxon>Candidatus Paracaedimonas</taxon>
    </lineage>
</organism>
<dbReference type="PANTHER" id="PTHR38595">
    <property type="entry name" value="CYTOPLASMIC PROTEIN-RELATED"/>
    <property type="match status" value="1"/>
</dbReference>
<comment type="caution">
    <text evidence="2">The sequence shown here is derived from an EMBL/GenBank/DDBJ whole genome shotgun (WGS) entry which is preliminary data.</text>
</comment>
<dbReference type="PANTHER" id="PTHR38595:SF2">
    <property type="entry name" value="TYPE VI SECRETION SYSTEM BASEPLATE SUBUNIT TSSE"/>
    <property type="match status" value="1"/>
</dbReference>
<name>A0A8J7TU13_9PROT</name>
<dbReference type="Gene3D" id="3.10.450.40">
    <property type="match status" value="1"/>
</dbReference>
<dbReference type="SUPFAM" id="SSF160719">
    <property type="entry name" value="gpW/gp25-like"/>
    <property type="match status" value="1"/>
</dbReference>